<evidence type="ECO:0000313" key="3">
    <source>
        <dbReference type="Proteomes" id="UP000015101"/>
    </source>
</evidence>
<gene>
    <name evidence="2" type="primary">20202842</name>
    <name evidence="1" type="ORF">HELRODRAFT_169465</name>
</gene>
<sequence length="121" mass="13937">MCTSQNHLKKKHNTKIETLKKHNVEIIHYNNNPHNLRIAKSLPIEQRSPAINNQQKATAVLPTNKVKIRTNSLSEDTVTKSLKIYIINRQIKQNKQNPCGTLTITNDCRKKAFYVGMYINV</sequence>
<reference evidence="1 3" key="2">
    <citation type="journal article" date="2013" name="Nature">
        <title>Insights into bilaterian evolution from three spiralian genomes.</title>
        <authorList>
            <person name="Simakov O."/>
            <person name="Marletaz F."/>
            <person name="Cho S.J."/>
            <person name="Edsinger-Gonzales E."/>
            <person name="Havlak P."/>
            <person name="Hellsten U."/>
            <person name="Kuo D.H."/>
            <person name="Larsson T."/>
            <person name="Lv J."/>
            <person name="Arendt D."/>
            <person name="Savage R."/>
            <person name="Osoegawa K."/>
            <person name="de Jong P."/>
            <person name="Grimwood J."/>
            <person name="Chapman J.A."/>
            <person name="Shapiro H."/>
            <person name="Aerts A."/>
            <person name="Otillar R.P."/>
            <person name="Terry A.Y."/>
            <person name="Boore J.L."/>
            <person name="Grigoriev I.V."/>
            <person name="Lindberg D.R."/>
            <person name="Seaver E.C."/>
            <person name="Weisblat D.A."/>
            <person name="Putnam N.H."/>
            <person name="Rokhsar D.S."/>
        </authorList>
    </citation>
    <scope>NUCLEOTIDE SEQUENCE</scope>
</reference>
<dbReference type="Proteomes" id="UP000015101">
    <property type="component" value="Unassembled WGS sequence"/>
</dbReference>
<accession>T1F1Z2</accession>
<dbReference type="KEGG" id="hro:HELRODRAFT_169465"/>
<dbReference type="GeneID" id="20202842"/>
<dbReference type="EMBL" id="KB096080">
    <property type="protein sequence ID" value="ESO08591.1"/>
    <property type="molecule type" value="Genomic_DNA"/>
</dbReference>
<dbReference type="RefSeq" id="XP_009013521.1">
    <property type="nucleotide sequence ID" value="XM_009015273.1"/>
</dbReference>
<reference evidence="2" key="3">
    <citation type="submission" date="2015-06" db="UniProtKB">
        <authorList>
            <consortium name="EnsemblMetazoa"/>
        </authorList>
    </citation>
    <scope>IDENTIFICATION</scope>
</reference>
<dbReference type="HOGENOM" id="CLU_2040598_0_0_1"/>
<dbReference type="CTD" id="20202842"/>
<reference evidence="3" key="1">
    <citation type="submission" date="2012-12" db="EMBL/GenBank/DDBJ databases">
        <authorList>
            <person name="Hellsten U."/>
            <person name="Grimwood J."/>
            <person name="Chapman J.A."/>
            <person name="Shapiro H."/>
            <person name="Aerts A."/>
            <person name="Otillar R.P."/>
            <person name="Terry A.Y."/>
            <person name="Boore J.L."/>
            <person name="Simakov O."/>
            <person name="Marletaz F."/>
            <person name="Cho S.-J."/>
            <person name="Edsinger-Gonzales E."/>
            <person name="Havlak P."/>
            <person name="Kuo D.-H."/>
            <person name="Larsson T."/>
            <person name="Lv J."/>
            <person name="Arendt D."/>
            <person name="Savage R."/>
            <person name="Osoegawa K."/>
            <person name="de Jong P."/>
            <person name="Lindberg D.R."/>
            <person name="Seaver E.C."/>
            <person name="Weisblat D.A."/>
            <person name="Putnam N.H."/>
            <person name="Grigoriev I.V."/>
            <person name="Rokhsar D.S."/>
        </authorList>
    </citation>
    <scope>NUCLEOTIDE SEQUENCE</scope>
</reference>
<evidence type="ECO:0000313" key="1">
    <source>
        <dbReference type="EMBL" id="ESO08591.1"/>
    </source>
</evidence>
<dbReference type="InParanoid" id="T1F1Z2"/>
<dbReference type="EnsemblMetazoa" id="HelroT169465">
    <property type="protein sequence ID" value="HelroP169465"/>
    <property type="gene ID" value="HelroG169465"/>
</dbReference>
<proteinExistence type="predicted"/>
<organism evidence="2 3">
    <name type="scientific">Helobdella robusta</name>
    <name type="common">Californian leech</name>
    <dbReference type="NCBI Taxonomy" id="6412"/>
    <lineage>
        <taxon>Eukaryota</taxon>
        <taxon>Metazoa</taxon>
        <taxon>Spiralia</taxon>
        <taxon>Lophotrochozoa</taxon>
        <taxon>Annelida</taxon>
        <taxon>Clitellata</taxon>
        <taxon>Hirudinea</taxon>
        <taxon>Rhynchobdellida</taxon>
        <taxon>Glossiphoniidae</taxon>
        <taxon>Helobdella</taxon>
    </lineage>
</organism>
<evidence type="ECO:0000313" key="2">
    <source>
        <dbReference type="EnsemblMetazoa" id="HelroP169465"/>
    </source>
</evidence>
<keyword evidence="3" id="KW-1185">Reference proteome</keyword>
<dbReference type="EMBL" id="AMQM01003290">
    <property type="status" value="NOT_ANNOTATED_CDS"/>
    <property type="molecule type" value="Genomic_DNA"/>
</dbReference>
<dbReference type="AlphaFoldDB" id="T1F1Z2"/>
<name>T1F1Z2_HELRO</name>
<protein>
    <submittedName>
        <fullName evidence="1 2">Uncharacterized protein</fullName>
    </submittedName>
</protein>